<protein>
    <submittedName>
        <fullName evidence="1">Uncharacterized protein</fullName>
    </submittedName>
</protein>
<dbReference type="OrthoDB" id="5422579at2759"/>
<reference evidence="1 2" key="1">
    <citation type="journal article" date="2018" name="Evol. Lett.">
        <title>Horizontal gene cluster transfer increased hallucinogenic mushroom diversity.</title>
        <authorList>
            <person name="Reynolds H.T."/>
            <person name="Vijayakumar V."/>
            <person name="Gluck-Thaler E."/>
            <person name="Korotkin H.B."/>
            <person name="Matheny P.B."/>
            <person name="Slot J.C."/>
        </authorList>
    </citation>
    <scope>NUCLEOTIDE SEQUENCE [LARGE SCALE GENOMIC DNA]</scope>
    <source>
        <strain evidence="1 2">2629</strain>
    </source>
</reference>
<proteinExistence type="predicted"/>
<dbReference type="InParanoid" id="A0A409WBG0"/>
<dbReference type="InterPro" id="IPR032675">
    <property type="entry name" value="LRR_dom_sf"/>
</dbReference>
<comment type="caution">
    <text evidence="1">The sequence shown here is derived from an EMBL/GenBank/DDBJ whole genome shotgun (WGS) entry which is preliminary data.</text>
</comment>
<dbReference type="Proteomes" id="UP000284842">
    <property type="component" value="Unassembled WGS sequence"/>
</dbReference>
<organism evidence="1 2">
    <name type="scientific">Panaeolus cyanescens</name>
    <dbReference type="NCBI Taxonomy" id="181874"/>
    <lineage>
        <taxon>Eukaryota</taxon>
        <taxon>Fungi</taxon>
        <taxon>Dikarya</taxon>
        <taxon>Basidiomycota</taxon>
        <taxon>Agaricomycotina</taxon>
        <taxon>Agaricomycetes</taxon>
        <taxon>Agaricomycetidae</taxon>
        <taxon>Agaricales</taxon>
        <taxon>Agaricineae</taxon>
        <taxon>Galeropsidaceae</taxon>
        <taxon>Panaeolus</taxon>
    </lineage>
</organism>
<sequence length="1059" mass="119827">MPQSSQNMPAITRTQLRTKPLPKLPGFAHFCDRFGGGRTQQILEGVICTIAPFLDGKRVIEQIGNNKLLRLQSNLQASGTLIDSSFNVVMMSVLAINHLDRFLSSKDQSTHSSSTEQSGLELRSQLYDIFEFITGWAQNVQDILHEIASAHTNLYKILQTEDDHEAHITQTSGLDLRPLPTEHIENGEISKYVKPGITTNQLQNVLNANPFLKTIDHTLSMPGALLKDIDELKDWWDALHDELARLAKGCKTYSKITQLRPSLRNIQFYISPYVLQRTTLLPVPQWTTMLETTSSSIIFTRANIPEINCGHILTARIEDIREFEENVFGMMLRVRAELVEKQSDEGGVADDVEEADKKQTTYFCEAVDIDWAFEQGGEKTHDPFVAGFAPCGRDSDVTIQPADATILDVTTQSHRLTSGREWTFTKKKGLRRRSLSCDIGVVLHIHESTAHITSMNVAVMVKYLALSDRPHEQMERVAVQKLRLVCRRLASLVEHIALSTLTLHVAFRSHVSQPFPVQKFRAYSTRGGTRALNHVRHLKIKNLCVNFGANVSSFDAYLQPPIVSRGSKHDKKTTYNRRRHFYHQLLKNLLLLGDGLKGVEFKTISWDLNCCMIHGDSPSEQWECQSTISKIARWLNQRQKTPLQRLELRVSDDSIPDIMDYLFHRTLPCKELVVRKDFCSDYLPTDWLKELMDNTPALERVNIDHMFDSPATLDLFFPRLPCPSRMINFTHLNISFSDLPPGSISPHIFKHLRFLRTLEIHSCGETDDPSSLFQQLISHSIFVDDLRIFSWDVPNGLVDYLASYPKPTLRSFAMDLDVDIFSTPSVDLALDFFVRGLGSVASGLEDLELPSYSQKPYCFGNLPEAIPVFQKCHALRTLRMSLDGVQLRHNIARIEPLIARTFKGHPFLESIMIQIVYPHFSDLFSISLRSQNCVKKMLTGLRPACMDFGAFRTAALDPLQRSAEVARIPDYKHVANGIETMLRAYHMNQPGDPQKGARIVVDVVRGEGSALGKTFPTSLCIGSDCYGPAKAAAEQIVEKMEEWKAVTFSTDFDKIHSRL</sequence>
<keyword evidence="2" id="KW-1185">Reference proteome</keyword>
<evidence type="ECO:0000313" key="2">
    <source>
        <dbReference type="Proteomes" id="UP000284842"/>
    </source>
</evidence>
<gene>
    <name evidence="1" type="ORF">CVT24_000701</name>
</gene>
<dbReference type="EMBL" id="NHTK01005636">
    <property type="protein sequence ID" value="PPQ75833.1"/>
    <property type="molecule type" value="Genomic_DNA"/>
</dbReference>
<dbReference type="Gene3D" id="3.40.50.720">
    <property type="entry name" value="NAD(P)-binding Rossmann-like Domain"/>
    <property type="match status" value="1"/>
</dbReference>
<accession>A0A409WBG0</accession>
<dbReference type="AlphaFoldDB" id="A0A409WBG0"/>
<name>A0A409WBG0_9AGAR</name>
<dbReference type="Gene3D" id="3.80.10.10">
    <property type="entry name" value="Ribonuclease Inhibitor"/>
    <property type="match status" value="1"/>
</dbReference>
<dbReference type="SUPFAM" id="SSF52047">
    <property type="entry name" value="RNI-like"/>
    <property type="match status" value="1"/>
</dbReference>
<evidence type="ECO:0000313" key="1">
    <source>
        <dbReference type="EMBL" id="PPQ75833.1"/>
    </source>
</evidence>